<evidence type="ECO:0000313" key="4">
    <source>
        <dbReference type="EMBL" id="KAJ1985062.1"/>
    </source>
</evidence>
<dbReference type="GO" id="GO:0031177">
    <property type="term" value="F:phosphopantetheine binding"/>
    <property type="evidence" value="ECO:0007669"/>
    <property type="project" value="InterPro"/>
</dbReference>
<reference evidence="4" key="1">
    <citation type="submission" date="2022-07" db="EMBL/GenBank/DDBJ databases">
        <title>Phylogenomic reconstructions and comparative analyses of Kickxellomycotina fungi.</title>
        <authorList>
            <person name="Reynolds N.K."/>
            <person name="Stajich J.E."/>
            <person name="Barry K."/>
            <person name="Grigoriev I.V."/>
            <person name="Crous P."/>
            <person name="Smith M.E."/>
        </authorList>
    </citation>
    <scope>NUCLEOTIDE SEQUENCE</scope>
    <source>
        <strain evidence="4">RSA 567</strain>
    </source>
</reference>
<protein>
    <recommendedName>
        <fullName evidence="3">Carrier domain-containing protein</fullName>
    </recommendedName>
</protein>
<dbReference type="SUPFAM" id="SSF52777">
    <property type="entry name" value="CoA-dependent acyltransferases"/>
    <property type="match status" value="11"/>
</dbReference>
<dbReference type="InterPro" id="IPR020806">
    <property type="entry name" value="PKS_PP-bd"/>
</dbReference>
<dbReference type="CDD" id="cd19542">
    <property type="entry name" value="CT_NRPS-like"/>
    <property type="match status" value="1"/>
</dbReference>
<dbReference type="InterPro" id="IPR020845">
    <property type="entry name" value="AMP-binding_CS"/>
</dbReference>
<dbReference type="InterPro" id="IPR009081">
    <property type="entry name" value="PP-bd_ACP"/>
</dbReference>
<dbReference type="InterPro" id="IPR001242">
    <property type="entry name" value="Condensation_dom"/>
</dbReference>
<dbReference type="OrthoDB" id="416786at2759"/>
<dbReference type="EMBL" id="JANBQB010000005">
    <property type="protein sequence ID" value="KAJ1985062.1"/>
    <property type="molecule type" value="Genomic_DNA"/>
</dbReference>
<dbReference type="InterPro" id="IPR006162">
    <property type="entry name" value="Ppantetheine_attach_site"/>
</dbReference>
<dbReference type="PROSITE" id="PS50075">
    <property type="entry name" value="CARRIER"/>
    <property type="match status" value="2"/>
</dbReference>
<dbReference type="InterPro" id="IPR036736">
    <property type="entry name" value="ACP-like_sf"/>
</dbReference>
<dbReference type="FunFam" id="2.30.38.10:FF:000001">
    <property type="entry name" value="Non-ribosomal peptide synthetase PvdI"/>
    <property type="match status" value="1"/>
</dbReference>
<evidence type="ECO:0000256" key="1">
    <source>
        <dbReference type="ARBA" id="ARBA00022450"/>
    </source>
</evidence>
<accession>A0A9W8EC15</accession>
<proteinExistence type="predicted"/>
<dbReference type="Gene3D" id="2.30.38.10">
    <property type="entry name" value="Luciferase, Domain 3"/>
    <property type="match status" value="1"/>
</dbReference>
<dbReference type="PROSITE" id="PS00012">
    <property type="entry name" value="PHOSPHOPANTETHEINE"/>
    <property type="match status" value="1"/>
</dbReference>
<dbReference type="Pfam" id="PF00550">
    <property type="entry name" value="PP-binding"/>
    <property type="match status" value="2"/>
</dbReference>
<dbReference type="PANTHER" id="PTHR45398">
    <property type="match status" value="1"/>
</dbReference>
<dbReference type="Gene3D" id="1.10.1200.10">
    <property type="entry name" value="ACP-like"/>
    <property type="match status" value="2"/>
</dbReference>
<dbReference type="SMART" id="SM01294">
    <property type="entry name" value="PKS_PP_betabranch"/>
    <property type="match status" value="1"/>
</dbReference>
<name>A0A9W8EC15_9FUNG</name>
<sequence length="4312" mass="476513">MTTGPAYPIDAMWTTATATLAKGVPLPTMRAAGDDHGFQELSTTLATELQDYSTTVAWLELVLLGWSILASRYLDTDFVTVGHIDGDGVNHAKVYLQLVPIEPNQSVQSAYAWLQANRNSNLELPAIVELCGLNPNSNLTHTLIAVNWHPMPTDPDTLASPWVATMTKHDCSLLVVLKADPSAFTIQAVFDQHVYPRVVIEQLTQQLSTITNALLVALCTSKPPESHMRIKDVPWVSTEEHALLLRLATADPIYPSNPERHRTIQGLFGQWVDRLPHQLAVIDGDRALTYRELSQCVNRLAHTLQAEHKVTREVRVAFLGRRSLEATVAIMAIVHAGGAFILIDSQAPTDRVAYMLEDSQTRLLLTTQQNLDCVPLGFLGRVVNIDGCCSMDTELPVAVLHTLVYPHNLVYIVYTSGTTGTPKGVLIEYLSLINLTTDPVMDTIFSPGARVWQFFSIGFDAYINDFFGTLLHGGTLVLMGSDPLESLKLVDIAPTTPSFWAKLNPKDFPNVKIVCFGGEPCPKSLIDRWGDQCRLHNFYGPSETTIVCQGTEHFKGKPVTIGKPLANVFSYVVDHLLQLVPMGVIGELLIGGVGVARGYCNLPELTAERFLPNPFGPGRVYRTGDLVRWLPDGNLEYIGRRDNQVKLNGFRIELEEVESVAGQCSRVQQAAVLVHRNHLVCFVTPELSDFAPLADHLRQKLPHYMVPHTLVALAQLPTTVNGKVDKRALADLDLDSAAHCSLVADSATLDLDTDTTLDTASDNAFADQEAVLRQAWAELLDVPVERIARQAHFFQLGGDSIVAILLVSKCRQQGYQLTVPTVYAHPVLASLARHLVPLHAATTNSAVCAQTPVTGAVPLTPIQQWFFGLPLQNPHHFNQSFLLKLNPRVDANAIQGALVTLLTHHDMLRCRYTLHDNQWHQTIPTAEATHADYCWAECHTTEAELSQHLAKLHTQLSLTQGPLLGALLIHLNDLPDLPRLYLVSHHIVIDLVSWRILIDDLNTLLSHQPLPPKTLSFAKWATSLDAHAATLTADCWPEQGTPTNATAPIPADQVGTRHSIFQTLDATITDQLVTHVCPALRVTPRDAILSAYALAYCQTLDTAQVNLCMEGHGREPWSPDLDISRTVGWFTSFYPLVIHTQSNASLADVLHQAKERLQQIPTKGFPYFLIKYMASANTDERSKLLAKTPAHLNVLFNYFGRFTQSTATDQSLVSIDWSDQYGEHDLPTKDWMPFDQYIMAIVGSDALRLGIDYNTQRCTDIDMRTLLKLWARHLHDLISSVTTQTASLVPIVTRFDFDMLSLSAIDFEQVTTQLTQRNLSWNDVEDIYPCTPLQSGLLLATQSNPHAYVVQCTLELHGNVDASRLTACWQRIAANHSILRTVFLESPSKTATGFVQVVLNYPVMYLSIDGSPLANRLVAGTSRPKPLDELSVAAHPLRLSISTNATQTSATMCITFHHALLDGWSMMLLVSQVLSLYHGVLITSLGSTKFKSVVSKVMPNSMSAAHQEFWQAYLNNALPTPAPLIHPRFSPDSGFSSHRVPLAISKTSLVAFARQHHVSLSTLLRAAYALFLARCLHTDDVVFGTIVSGRNLDLENVTSIIGPCINTVPFRVCLTNEPVTVWLQRLHHDYVQLIPHEQCSLVDITRWSETPIGTRLVNTIMGFENQPTVPQSAQVSIQIQNTTVEEYTEYPLSVTFEDKPDALWCKVLWARGKYDSHVGPDMVMFLAHILEQIQACHATTPVQSIQLLPVPRDYQPQVQTPAPWLGHSAEHNLGHLFKSFCVWYPGAVVRASGTDTYTWSDIWSITTIMCMSMYEHLVDRDAVVVAVVDSHLALALSVLAATRCRATLVPVSATHSLRSIEQLCDHVHPALTLVPEHLRPHLNQVSSGPQLTLDGFCKGQANIPPLHLLDEMDQYRRDSVPALWVVHNWDATEACLIETSADALDRAWAQPLFSATVGTRVTHSFPLDSESALWVMTSALSQGCVLDDGEGDPFSDTASTIHVTGPDDDLHAVDCSSTRVVRLVPLSTSAPRGRSGANHQEVAIQLYAISLFSGHLNLTADQYQSYAASGTLPSALPLTVVDPHGCPCPEGISGALGPLESHVRIRIACHGEYLLHPWWVSNGLPLGQLRAFGYRHRSGALCLTSVAEPWSIIDGTQIYPQMLHPILRQVSLDPVYIAVISGSGLIAVVRNPEFDLTLYSARLAKLLPESLLPYTVLSTVVFPHLGQLLNERHRLDAFAIAYHHVLRRQDQLVTEVRRWLATHWIALGYGACDPATALTRSLWELDGRLVDLVHFCHHINAKFGIALSIPDVLSQPHFSGLVALIDTALATKEAQLILAPPTPRYRFQGPILDECPVTAAQLRTWCLAQNDHSIDGWYCQQVYRLDGVIDKCNWHRAFTWLLSNCDRLRTTIVEKHGVLRQRTYAPPPNGIECPLVYIYRNSDLDEASLAGTLAQHHLSMQTHTWPWISLVVLMVGDPVHSTYASIRLHPLIGDQTALGALWHSFWRYYICLSNGLTLAAQCTSVQLGSLVAAARHEQQLSKDAQASAALAYWQTLIADVPPLEGLPADCSIGSNFSRRVQSFSHTLSNHAHLQMANASATKNVELYNVWLSLLGVYLSRITRQSDMLLGVQLARGLVKASSYLQSDSISLLFYSHHEPDSTLSEVLGQTQRQIEASVPHAIGSLEWLVHSLGLNHDALSDEVPNIVVAFRCKPAQYETLPTISPFAGAASGHMPGPALLLAIDLGEHSTEITAQYSQGRFSPELICNLLANLDYFAASVLLAPTQLYIAPLSRPEETRAILADFVQGPTFGNIGVDSTIGQGSGNFVQLIQATAIAQPALPALDYDGEITTYHAMVDQATTVALAMQAHGISHQSRVAVLVENHPTTVITMLALWQCSAVYVPIDAQLPMARQQYMIDTAECTLVIDARLMNTSWPQAIRFSQLTRPPPNRLATSRCSTYAPNDLIYIIFTSGTTGQPKGVPIPYRGLFNLVHQDPLHLCPAPGTRLLHAMGVGFDAYIFAAILGLCWRSTLVFNTGDLISIAQRADTALLTPSMLSVLDPQTHANLRSVATGGEALPTHLARPWVEHCPVYNGYGPSEITIISHASRVHSGQPVTIGRPIANTVCYILDPHRNVTPVGVVGEIYLGGPGVSPGYLNQPDLNPRRFIPNPFGDGTLYATGDLGRWLRNGDVECLGRIDSQVKIRGHRIELAEVTDAVLAQPKVTIAVVQVFRNQLVAFVGPAHIEATGILAALARQLPNYMVPSHILPIPAVPQTTNGKIDAKALEAKFVQYQNALQTQAQALVQALPPQTEALQRGVAQVIELTQAAVNLDLTFIQLGGDSISAIQLSAQLRQMGYALPIPAILQRTPLRTLAKTLIAGPAIAPTQSYPKPAPGATVPLTPIQHVFFGWAFQNPHHFTQSIVLELTRPISRKHLDSALRQLVHHHDILRSRFVQSAEGVWTHTWASLSCSLGSLVDTITCNTNSLHSQLLVVQRQLNLEAGQLLRSALIQVTETAQPTATTLLFLTVHHLVVDLVSWRMILEDLHLLLQNQPLAPVPLPFGAWACALKDWGSRWSTNTSDHRPVLSLPSIDPACLHLNTEGNRQTASFALATSLSLIFEQLESYSRRFGVRPTELVLAALVQTLHHLTGESTVTIWHENHGRYPWAEDLDLSHTIGWFTALYPVTLTVEGTWSQTNVLQRVKHAVRTLPHHGLAYGIQQMHHGPSAGLASYKPMGVVFNYLGKTTDQATLTMHGQAPWIVRPDLARGLPVCDADERRPQLLEILAYQHENDTRFDLQYCPQVISPVTIAALTTHLPQVLGDMLSNYAIDSGVLYWSPDDFPQLDLTWDDLNLLQGELKRCHIEPSDVEDVYPMLRTQQSLLAATQRNPSQYTVQTAMTVHGVTDSDRLRQAFRQVMAQNTILRTRFLMPRAQPSIPAVQVVLQSNNIEWQVANSWSSLNARDEDDYMQQNYARGFPIATPPLRCVVVPISDQALRLVVTMHHAIIDGWSFSLLLGELLQALQDPTAYASNGTHIGFGDYVRHIRQLDLAASREFWWRHLQCVQRPTILAPPQAPKRKAAMQAHMFPFIDDLSTFHRIAHAAGLTTNVILKAAWALLLYAHTQQPSVVFGHTMSGRNLDFERIDQLMGCLISTIPFCVQVDQAMRVQDLLHQVSQASLEMTAHGHCHLQDIEHWTRPETSSTPLFNTLLVYENYPKTDLASADHAITLSNVRFLEDSEHDLAILAEIDGNTLAAYATWNSSKFHKHHVDFLVRSWCALCIQLQDALDSGNCTCRIDELDTFASENNHWQLE</sequence>
<dbReference type="SMART" id="SM00823">
    <property type="entry name" value="PKS_PP"/>
    <property type="match status" value="2"/>
</dbReference>
<dbReference type="CDD" id="cd05930">
    <property type="entry name" value="A_NRPS"/>
    <property type="match status" value="2"/>
</dbReference>
<evidence type="ECO:0000313" key="5">
    <source>
        <dbReference type="Proteomes" id="UP001151582"/>
    </source>
</evidence>
<dbReference type="InterPro" id="IPR045851">
    <property type="entry name" value="AMP-bd_C_sf"/>
</dbReference>
<dbReference type="InterPro" id="IPR023213">
    <property type="entry name" value="CAT-like_dom_sf"/>
</dbReference>
<evidence type="ECO:0000256" key="2">
    <source>
        <dbReference type="ARBA" id="ARBA00022553"/>
    </source>
</evidence>
<dbReference type="InterPro" id="IPR025110">
    <property type="entry name" value="AMP-bd_C"/>
</dbReference>
<dbReference type="Gene3D" id="3.30.559.30">
    <property type="entry name" value="Nonribosomal peptide synthetase, condensation domain"/>
    <property type="match status" value="5"/>
</dbReference>
<feature type="domain" description="Carrier" evidence="3">
    <location>
        <begin position="763"/>
        <end position="839"/>
    </location>
</feature>
<keyword evidence="2" id="KW-0597">Phosphoprotein</keyword>
<feature type="domain" description="Carrier" evidence="3">
    <location>
        <begin position="3306"/>
        <end position="3382"/>
    </location>
</feature>
<dbReference type="InterPro" id="IPR000873">
    <property type="entry name" value="AMP-dep_synth/lig_dom"/>
</dbReference>
<dbReference type="Pfam" id="PF00668">
    <property type="entry name" value="Condensation"/>
    <property type="match status" value="5"/>
</dbReference>
<dbReference type="SUPFAM" id="SSF56801">
    <property type="entry name" value="Acetyl-CoA synthetase-like"/>
    <property type="match status" value="3"/>
</dbReference>
<evidence type="ECO:0000259" key="3">
    <source>
        <dbReference type="PROSITE" id="PS50075"/>
    </source>
</evidence>
<dbReference type="GO" id="GO:0003824">
    <property type="term" value="F:catalytic activity"/>
    <property type="evidence" value="ECO:0007669"/>
    <property type="project" value="InterPro"/>
</dbReference>
<dbReference type="FunFam" id="3.40.50.980:FF:000001">
    <property type="entry name" value="Non-ribosomal peptide synthetase"/>
    <property type="match status" value="1"/>
</dbReference>
<organism evidence="4 5">
    <name type="scientific">Dimargaris verticillata</name>
    <dbReference type="NCBI Taxonomy" id="2761393"/>
    <lineage>
        <taxon>Eukaryota</taxon>
        <taxon>Fungi</taxon>
        <taxon>Fungi incertae sedis</taxon>
        <taxon>Zoopagomycota</taxon>
        <taxon>Kickxellomycotina</taxon>
        <taxon>Dimargaritomycetes</taxon>
        <taxon>Dimargaritales</taxon>
        <taxon>Dimargaritaceae</taxon>
        <taxon>Dimargaris</taxon>
    </lineage>
</organism>
<dbReference type="InterPro" id="IPR010071">
    <property type="entry name" value="AA_adenyl_dom"/>
</dbReference>
<dbReference type="Proteomes" id="UP001151582">
    <property type="component" value="Unassembled WGS sequence"/>
</dbReference>
<keyword evidence="1" id="KW-0596">Phosphopantetheine</keyword>
<dbReference type="Gene3D" id="3.40.50.980">
    <property type="match status" value="3"/>
</dbReference>
<dbReference type="Gene3D" id="3.30.559.10">
    <property type="entry name" value="Chloramphenicol acetyltransferase-like domain"/>
    <property type="match status" value="5"/>
</dbReference>
<dbReference type="Gene3D" id="3.30.300.30">
    <property type="match status" value="2"/>
</dbReference>
<gene>
    <name evidence="4" type="ORF">H4R34_000239</name>
</gene>
<dbReference type="PROSITE" id="PS00455">
    <property type="entry name" value="AMP_BINDING"/>
    <property type="match status" value="2"/>
</dbReference>
<comment type="caution">
    <text evidence="4">The sequence shown here is derived from an EMBL/GenBank/DDBJ whole genome shotgun (WGS) entry which is preliminary data.</text>
</comment>
<dbReference type="Pfam" id="PF13193">
    <property type="entry name" value="AMP-binding_C"/>
    <property type="match status" value="1"/>
</dbReference>
<dbReference type="Pfam" id="PF00501">
    <property type="entry name" value="AMP-binding"/>
    <property type="match status" value="2"/>
</dbReference>
<dbReference type="Gene3D" id="3.40.50.12780">
    <property type="entry name" value="N-terminal domain of ligase-like"/>
    <property type="match status" value="1"/>
</dbReference>
<dbReference type="PANTHER" id="PTHR45398:SF1">
    <property type="entry name" value="ENZYME, PUTATIVE (JCVI)-RELATED"/>
    <property type="match status" value="1"/>
</dbReference>
<dbReference type="InterPro" id="IPR042099">
    <property type="entry name" value="ANL_N_sf"/>
</dbReference>
<dbReference type="SUPFAM" id="SSF47336">
    <property type="entry name" value="ACP-like"/>
    <property type="match status" value="2"/>
</dbReference>
<keyword evidence="5" id="KW-1185">Reference proteome</keyword>
<dbReference type="NCBIfam" id="TIGR01733">
    <property type="entry name" value="AA-adenyl-dom"/>
    <property type="match status" value="2"/>
</dbReference>